<dbReference type="Pfam" id="PF08974">
    <property type="entry name" value="DUF1877"/>
    <property type="match status" value="1"/>
</dbReference>
<sequence>MSCLGVLFSIDGSEAEKLKKMERGNIVEYIQEEIEEVYFNEKQEQTAELDKAWDAIHRAFCESELLFQHGEQPFSFVILDGEILYGDMEDEDDYIVSYKNAEQVKSVSEALKNLSESEFREKYFKIDEAKYEYPLSEEDFEYSWGWLSNTFEFWHNAAKNNLSVIFTVDQ</sequence>
<keyword evidence="2" id="KW-1185">Reference proteome</keyword>
<dbReference type="InterPro" id="IPR035944">
    <property type="entry name" value="YfbM-like_sf"/>
</dbReference>
<protein>
    <recommendedName>
        <fullName evidence="3">DUF1877 domain-containing protein</fullName>
    </recommendedName>
</protein>
<dbReference type="KEGG" id="str:Sterm_0270"/>
<dbReference type="STRING" id="526218.Sterm_0270"/>
<dbReference type="InterPro" id="IPR015068">
    <property type="entry name" value="DUF1877"/>
</dbReference>
<name>D1AKY9_SEBTE</name>
<dbReference type="AlphaFoldDB" id="D1AKY9"/>
<proteinExistence type="predicted"/>
<gene>
    <name evidence="1" type="ordered locus">Sterm_0270</name>
</gene>
<dbReference type="eggNOG" id="ENOG5032UD8">
    <property type="taxonomic scope" value="Bacteria"/>
</dbReference>
<accession>D1AKY9</accession>
<dbReference type="HOGENOM" id="CLU_1624254_0_0_0"/>
<evidence type="ECO:0008006" key="3">
    <source>
        <dbReference type="Google" id="ProtNLM"/>
    </source>
</evidence>
<evidence type="ECO:0000313" key="1">
    <source>
        <dbReference type="EMBL" id="ACZ07155.1"/>
    </source>
</evidence>
<dbReference type="Gene3D" id="3.40.1760.10">
    <property type="entry name" value="YfbM-like super family"/>
    <property type="match status" value="1"/>
</dbReference>
<organism evidence="1 2">
    <name type="scientific">Sebaldella termitidis (strain ATCC 33386 / NCTC 11300)</name>
    <dbReference type="NCBI Taxonomy" id="526218"/>
    <lineage>
        <taxon>Bacteria</taxon>
        <taxon>Fusobacteriati</taxon>
        <taxon>Fusobacteriota</taxon>
        <taxon>Fusobacteriia</taxon>
        <taxon>Fusobacteriales</taxon>
        <taxon>Leptotrichiaceae</taxon>
        <taxon>Sebaldella</taxon>
    </lineage>
</organism>
<dbReference type="EMBL" id="CP001739">
    <property type="protein sequence ID" value="ACZ07155.1"/>
    <property type="molecule type" value="Genomic_DNA"/>
</dbReference>
<reference evidence="2" key="1">
    <citation type="submission" date="2009-09" db="EMBL/GenBank/DDBJ databases">
        <title>The complete chromosome of Sebaldella termitidis ATCC 33386.</title>
        <authorList>
            <consortium name="US DOE Joint Genome Institute (JGI-PGF)"/>
            <person name="Lucas S."/>
            <person name="Copeland A."/>
            <person name="Lapidus A."/>
            <person name="Glavina del Rio T."/>
            <person name="Dalin E."/>
            <person name="Tice H."/>
            <person name="Bruce D."/>
            <person name="Goodwin L."/>
            <person name="Pitluck S."/>
            <person name="Kyrpides N."/>
            <person name="Mavromatis K."/>
            <person name="Ivanova N."/>
            <person name="Mikhailova N."/>
            <person name="Sims D."/>
            <person name="Meincke L."/>
            <person name="Brettin T."/>
            <person name="Detter J.C."/>
            <person name="Han C."/>
            <person name="Larimer F."/>
            <person name="Land M."/>
            <person name="Hauser L."/>
            <person name="Markowitz V."/>
            <person name="Cheng J.F."/>
            <person name="Hugenholtz P."/>
            <person name="Woyke T."/>
            <person name="Wu D."/>
            <person name="Eisen J.A."/>
        </authorList>
    </citation>
    <scope>NUCLEOTIDE SEQUENCE [LARGE SCALE GENOMIC DNA]</scope>
    <source>
        <strain evidence="2">ATCC 33386 / NCTC 11300</strain>
    </source>
</reference>
<dbReference type="Proteomes" id="UP000000845">
    <property type="component" value="Chromosome"/>
</dbReference>
<reference evidence="1 2" key="2">
    <citation type="journal article" date="2010" name="Stand. Genomic Sci.">
        <title>Complete genome sequence of Sebaldella termitidis type strain (NCTC 11300).</title>
        <authorList>
            <person name="Harmon-Smith M."/>
            <person name="Celia L."/>
            <person name="Chertkov O."/>
            <person name="Lapidus A."/>
            <person name="Copeland A."/>
            <person name="Glavina Del Rio T."/>
            <person name="Nolan M."/>
            <person name="Lucas S."/>
            <person name="Tice H."/>
            <person name="Cheng J.F."/>
            <person name="Han C."/>
            <person name="Detter J.C."/>
            <person name="Bruce D."/>
            <person name="Goodwin L."/>
            <person name="Pitluck S."/>
            <person name="Pati A."/>
            <person name="Liolios K."/>
            <person name="Ivanova N."/>
            <person name="Mavromatis K."/>
            <person name="Mikhailova N."/>
            <person name="Chen A."/>
            <person name="Palaniappan K."/>
            <person name="Land M."/>
            <person name="Hauser L."/>
            <person name="Chang Y.J."/>
            <person name="Jeffries C.D."/>
            <person name="Brettin T."/>
            <person name="Goker M."/>
            <person name="Beck B."/>
            <person name="Bristow J."/>
            <person name="Eisen J.A."/>
            <person name="Markowitz V."/>
            <person name="Hugenholtz P."/>
            <person name="Kyrpides N.C."/>
            <person name="Klenk H.P."/>
            <person name="Chen F."/>
        </authorList>
    </citation>
    <scope>NUCLEOTIDE SEQUENCE [LARGE SCALE GENOMIC DNA]</scope>
    <source>
        <strain evidence="2">ATCC 33386 / NCTC 11300</strain>
    </source>
</reference>
<evidence type="ECO:0000313" key="2">
    <source>
        <dbReference type="Proteomes" id="UP000000845"/>
    </source>
</evidence>
<dbReference type="RefSeq" id="WP_012859754.1">
    <property type="nucleotide sequence ID" value="NC_013517.1"/>
</dbReference>
<dbReference type="SUPFAM" id="SSF111069">
    <property type="entry name" value="Hypothetical protein yfbM"/>
    <property type="match status" value="1"/>
</dbReference>